<feature type="compositionally biased region" description="Basic and acidic residues" evidence="1">
    <location>
        <begin position="19"/>
        <end position="31"/>
    </location>
</feature>
<protein>
    <submittedName>
        <fullName evidence="2">Uncharacterized protein</fullName>
    </submittedName>
</protein>
<organism evidence="2 3">
    <name type="scientific">Eumeta variegata</name>
    <name type="common">Bagworm moth</name>
    <name type="synonym">Eumeta japonica</name>
    <dbReference type="NCBI Taxonomy" id="151549"/>
    <lineage>
        <taxon>Eukaryota</taxon>
        <taxon>Metazoa</taxon>
        <taxon>Ecdysozoa</taxon>
        <taxon>Arthropoda</taxon>
        <taxon>Hexapoda</taxon>
        <taxon>Insecta</taxon>
        <taxon>Pterygota</taxon>
        <taxon>Neoptera</taxon>
        <taxon>Endopterygota</taxon>
        <taxon>Lepidoptera</taxon>
        <taxon>Glossata</taxon>
        <taxon>Ditrysia</taxon>
        <taxon>Tineoidea</taxon>
        <taxon>Psychidae</taxon>
        <taxon>Oiketicinae</taxon>
        <taxon>Eumeta</taxon>
    </lineage>
</organism>
<accession>A0A4C1W460</accession>
<reference evidence="2 3" key="1">
    <citation type="journal article" date="2019" name="Commun. Biol.">
        <title>The bagworm genome reveals a unique fibroin gene that provides high tensile strength.</title>
        <authorList>
            <person name="Kono N."/>
            <person name="Nakamura H."/>
            <person name="Ohtoshi R."/>
            <person name="Tomita M."/>
            <person name="Numata K."/>
            <person name="Arakawa K."/>
        </authorList>
    </citation>
    <scope>NUCLEOTIDE SEQUENCE [LARGE SCALE GENOMIC DNA]</scope>
</reference>
<feature type="compositionally biased region" description="Pro residues" evidence="1">
    <location>
        <begin position="190"/>
        <end position="200"/>
    </location>
</feature>
<keyword evidence="3" id="KW-1185">Reference proteome</keyword>
<feature type="compositionally biased region" description="Pro residues" evidence="1">
    <location>
        <begin position="160"/>
        <end position="170"/>
    </location>
</feature>
<comment type="caution">
    <text evidence="2">The sequence shown here is derived from an EMBL/GenBank/DDBJ whole genome shotgun (WGS) entry which is preliminary data.</text>
</comment>
<name>A0A4C1W460_EUMVA</name>
<evidence type="ECO:0000313" key="2">
    <source>
        <dbReference type="EMBL" id="GBP46316.1"/>
    </source>
</evidence>
<sequence length="208" mass="22942">MIAARGGTKLFNTGKLGRSRSEETAARRRAGTKDDELILSFGTYPRYMPPSTVSTNATFKRTRFPQNLYFAKRYALTSHRQRDRRKLQYTRSKRQRRIQLDTAGVMQPADLTGQAALGPGSETHDLEPNLWFRSEPTVDCSPKNDRRPATSGSTVCPDAVPAPKPNPSPTPDLGRLLGFSSSSTVCPDAVPAPNPNPSPTPDFDLLLR</sequence>
<dbReference type="Proteomes" id="UP000299102">
    <property type="component" value="Unassembled WGS sequence"/>
</dbReference>
<feature type="region of interest" description="Disordered" evidence="1">
    <location>
        <begin position="1"/>
        <end position="31"/>
    </location>
</feature>
<dbReference type="EMBL" id="BGZK01000481">
    <property type="protein sequence ID" value="GBP46316.1"/>
    <property type="molecule type" value="Genomic_DNA"/>
</dbReference>
<dbReference type="AlphaFoldDB" id="A0A4C1W460"/>
<feature type="region of interest" description="Disordered" evidence="1">
    <location>
        <begin position="112"/>
        <end position="208"/>
    </location>
</feature>
<gene>
    <name evidence="2" type="ORF">EVAR_39693_1</name>
</gene>
<evidence type="ECO:0000313" key="3">
    <source>
        <dbReference type="Proteomes" id="UP000299102"/>
    </source>
</evidence>
<evidence type="ECO:0000256" key="1">
    <source>
        <dbReference type="SAM" id="MobiDB-lite"/>
    </source>
</evidence>
<proteinExistence type="predicted"/>